<organism evidence="2 3">
    <name type="scientific">Hymenobacter ginkgonis</name>
    <dbReference type="NCBI Taxonomy" id="2682976"/>
    <lineage>
        <taxon>Bacteria</taxon>
        <taxon>Pseudomonadati</taxon>
        <taxon>Bacteroidota</taxon>
        <taxon>Cytophagia</taxon>
        <taxon>Cytophagales</taxon>
        <taxon>Hymenobacteraceae</taxon>
        <taxon>Hymenobacter</taxon>
    </lineage>
</organism>
<gene>
    <name evidence="2" type="ORF">GO988_17235</name>
</gene>
<dbReference type="EMBL" id="WQKZ01000004">
    <property type="protein sequence ID" value="MVN78076.1"/>
    <property type="molecule type" value="Genomic_DNA"/>
</dbReference>
<evidence type="ECO:0000256" key="1">
    <source>
        <dbReference type="SAM" id="SignalP"/>
    </source>
</evidence>
<sequence length="198" mass="22015">MKYCYFNYLVLFGLLLALGACKEEVTSVPAPIPTPVPAIDFGANDGYTGWDATRALTNPTDPTDWTTDATWNSAEMGLFAENNLDFSQPQLPASTWEVSAYPNPVVIGGKTQLSALLRDTDLAIPSSQLRILYTLVDAHYTALEYGLRDSVLKRFGVSILYPANKFSGGTLYRMYYVIYNTNNRQVYYKGHGDIKVMP</sequence>
<name>A0A7K1TIC7_9BACT</name>
<keyword evidence="1" id="KW-0732">Signal</keyword>
<reference evidence="2 3" key="1">
    <citation type="submission" date="2019-12" db="EMBL/GenBank/DDBJ databases">
        <title>Hymenobacter sp. HMF4947 Genome sequencing and assembly.</title>
        <authorList>
            <person name="Kang H."/>
            <person name="Cha I."/>
            <person name="Kim H."/>
            <person name="Joh K."/>
        </authorList>
    </citation>
    <scope>NUCLEOTIDE SEQUENCE [LARGE SCALE GENOMIC DNA]</scope>
    <source>
        <strain evidence="2 3">HMF4947</strain>
    </source>
</reference>
<proteinExistence type="predicted"/>
<dbReference type="AlphaFoldDB" id="A0A7K1TIC7"/>
<dbReference type="RefSeq" id="WP_157567824.1">
    <property type="nucleotide sequence ID" value="NZ_WQKZ01000004.1"/>
</dbReference>
<dbReference type="Proteomes" id="UP000441336">
    <property type="component" value="Unassembled WGS sequence"/>
</dbReference>
<keyword evidence="3" id="KW-1185">Reference proteome</keyword>
<feature type="signal peptide" evidence="1">
    <location>
        <begin position="1"/>
        <end position="22"/>
    </location>
</feature>
<accession>A0A7K1TIC7</accession>
<evidence type="ECO:0000313" key="2">
    <source>
        <dbReference type="EMBL" id="MVN78076.1"/>
    </source>
</evidence>
<protein>
    <submittedName>
        <fullName evidence="2">Uncharacterized protein</fullName>
    </submittedName>
</protein>
<feature type="chain" id="PRO_5029527850" evidence="1">
    <location>
        <begin position="23"/>
        <end position="198"/>
    </location>
</feature>
<evidence type="ECO:0000313" key="3">
    <source>
        <dbReference type="Proteomes" id="UP000441336"/>
    </source>
</evidence>
<comment type="caution">
    <text evidence="2">The sequence shown here is derived from an EMBL/GenBank/DDBJ whole genome shotgun (WGS) entry which is preliminary data.</text>
</comment>
<dbReference type="PROSITE" id="PS51257">
    <property type="entry name" value="PROKAR_LIPOPROTEIN"/>
    <property type="match status" value="1"/>
</dbReference>